<dbReference type="Proteomes" id="UP000076715">
    <property type="component" value="Unassembled WGS sequence"/>
</dbReference>
<protein>
    <submittedName>
        <fullName evidence="1">Uncharacterized protein</fullName>
    </submittedName>
</protein>
<dbReference type="STRING" id="1642818.AWE51_25635"/>
<dbReference type="EMBL" id="LQRT01000023">
    <property type="protein sequence ID" value="KZS40072.1"/>
    <property type="molecule type" value="Genomic_DNA"/>
</dbReference>
<reference evidence="1 2" key="1">
    <citation type="submission" date="2016-01" db="EMBL/GenBank/DDBJ databases">
        <title>The draft genome sequence of Aquimarina sp. RZW4-3-2.</title>
        <authorList>
            <person name="Wang Y."/>
        </authorList>
    </citation>
    <scope>NUCLEOTIDE SEQUENCE [LARGE SCALE GENOMIC DNA]</scope>
    <source>
        <strain evidence="1 2">RZW4-3-2</strain>
    </source>
</reference>
<name>A0A162ZVS4_9FLAO</name>
<comment type="caution">
    <text evidence="1">The sequence shown here is derived from an EMBL/GenBank/DDBJ whole genome shotgun (WGS) entry which is preliminary data.</text>
</comment>
<evidence type="ECO:0000313" key="2">
    <source>
        <dbReference type="Proteomes" id="UP000076715"/>
    </source>
</evidence>
<dbReference type="OrthoDB" id="6993559at2"/>
<sequence>MSQNFDFHKTTMPESRKADYYLCCLDSSVFIDFNSSAENEISLVRISFDGFGCCNLDEKAKKLSPKESLKFIKEMKQNKLNQESITELVKKAIKINKEFIWTDALERYKLIEQE</sequence>
<evidence type="ECO:0000313" key="1">
    <source>
        <dbReference type="EMBL" id="KZS40072.1"/>
    </source>
</evidence>
<dbReference type="AlphaFoldDB" id="A0A162ZVS4"/>
<dbReference type="RefSeq" id="WP_066315040.1">
    <property type="nucleotide sequence ID" value="NZ_LQRT01000023.1"/>
</dbReference>
<accession>A0A162ZVS4</accession>
<gene>
    <name evidence="1" type="ORF">AWE51_25635</name>
</gene>
<keyword evidence="2" id="KW-1185">Reference proteome</keyword>
<proteinExistence type="predicted"/>
<organism evidence="1 2">
    <name type="scientific">Aquimarina aggregata</name>
    <dbReference type="NCBI Taxonomy" id="1642818"/>
    <lineage>
        <taxon>Bacteria</taxon>
        <taxon>Pseudomonadati</taxon>
        <taxon>Bacteroidota</taxon>
        <taxon>Flavobacteriia</taxon>
        <taxon>Flavobacteriales</taxon>
        <taxon>Flavobacteriaceae</taxon>
        <taxon>Aquimarina</taxon>
    </lineage>
</organism>